<comment type="caution">
    <text evidence="2">The sequence shown here is derived from an EMBL/GenBank/DDBJ whole genome shotgun (WGS) entry which is preliminary data.</text>
</comment>
<evidence type="ECO:0000313" key="2">
    <source>
        <dbReference type="EMBL" id="GET85987.1"/>
    </source>
</evidence>
<dbReference type="EMBL" id="BLBS01000007">
    <property type="protein sequence ID" value="GET85987.1"/>
    <property type="molecule type" value="Genomic_DNA"/>
</dbReference>
<dbReference type="GO" id="GO:0005739">
    <property type="term" value="C:mitochondrion"/>
    <property type="evidence" value="ECO:0007669"/>
    <property type="project" value="TreeGrafter"/>
</dbReference>
<dbReference type="Proteomes" id="UP000419144">
    <property type="component" value="Unassembled WGS sequence"/>
</dbReference>
<sequence length="503" mass="53707">MLRRSLSTLAPSPATAQSNEVIVSGGGLVGAAMMASLQQLRSHLHRRSAGHGDKSGAALLASQLARLMLVDSGKRPVYDASNMMHRLRTVSITPVSSRIIDNLGAWKQLTTKHPYYRIAVRHEQANSPSLGAGGRSSSFFMTSVLGDRTSCEPLLEFTDLRKPVGFICLNAELNSCMMDVVEAQQCALVDTNADATHDTVCFEAHLQEVQIPSQGTLEGSWGSARLVSSEARTDLSFGLLLGCEGRGSTLRDVLATPSLQQDYAQTAFVCSVRLEKVDDGNVCSFQNFFRDGKIIALLPTSEDTANIVFSTTQQHAKQLLASTQEDLITELNGRLCAFAVNDIPRILEVPQATTPDGKVCRAQGSFPLRLNLATTPYAPRAILLGDAAHSIHPLAGQGLNLGIYDVCALTSVLEQAIRSGQDIGSSVAVGQVFAGHMLSHTAPIITGMELIKKLTHCTPGLASVGMKVLNSTPVVSTLAKDAILQLSSGALFAAQHKCCFLLQ</sequence>
<proteinExistence type="predicted"/>
<dbReference type="PRINTS" id="PR00420">
    <property type="entry name" value="RNGMNOXGNASE"/>
</dbReference>
<dbReference type="SUPFAM" id="SSF51905">
    <property type="entry name" value="FAD/NAD(P)-binding domain"/>
    <property type="match status" value="1"/>
</dbReference>
<dbReference type="VEuPathDB" id="TriTrypDB:LtaPh_0612300"/>
<dbReference type="Pfam" id="PF01494">
    <property type="entry name" value="FAD_binding_3"/>
    <property type="match status" value="1"/>
</dbReference>
<feature type="domain" description="FAD-binding" evidence="1">
    <location>
        <begin position="225"/>
        <end position="418"/>
    </location>
</feature>
<evidence type="ECO:0000259" key="1">
    <source>
        <dbReference type="Pfam" id="PF01494"/>
    </source>
</evidence>
<dbReference type="Gene3D" id="3.50.50.60">
    <property type="entry name" value="FAD/NAD(P)-binding domain"/>
    <property type="match status" value="2"/>
</dbReference>
<name>A0A640KE18_LEITA</name>
<accession>A0A640KE18</accession>
<keyword evidence="3" id="KW-1185">Reference proteome</keyword>
<reference evidence="2" key="1">
    <citation type="submission" date="2019-11" db="EMBL/GenBank/DDBJ databases">
        <title>Leishmania tarentolae CDS.</title>
        <authorList>
            <person name="Goto Y."/>
            <person name="Yamagishi J."/>
        </authorList>
    </citation>
    <scope>NUCLEOTIDE SEQUENCE [LARGE SCALE GENOMIC DNA]</scope>
    <source>
        <strain evidence="2">Parrot Tar II</strain>
    </source>
</reference>
<dbReference type="PANTHER" id="PTHR43876">
    <property type="entry name" value="UBIQUINONE BIOSYNTHESIS MONOOXYGENASE COQ6, MITOCHONDRIAL"/>
    <property type="match status" value="1"/>
</dbReference>
<dbReference type="InterPro" id="IPR036188">
    <property type="entry name" value="FAD/NAD-bd_sf"/>
</dbReference>
<dbReference type="InterPro" id="IPR018168">
    <property type="entry name" value="Ubi_Hdrlase_CS"/>
</dbReference>
<organism evidence="2 3">
    <name type="scientific">Leishmania tarentolae</name>
    <name type="common">Sauroleishmania tarentolae</name>
    <dbReference type="NCBI Taxonomy" id="5689"/>
    <lineage>
        <taxon>Eukaryota</taxon>
        <taxon>Discoba</taxon>
        <taxon>Euglenozoa</taxon>
        <taxon>Kinetoplastea</taxon>
        <taxon>Metakinetoplastina</taxon>
        <taxon>Trypanosomatida</taxon>
        <taxon>Trypanosomatidae</taxon>
        <taxon>Leishmaniinae</taxon>
        <taxon>Leishmania</taxon>
        <taxon>lizard Leishmania</taxon>
    </lineage>
</organism>
<dbReference type="PROSITE" id="PS01304">
    <property type="entry name" value="UBIH"/>
    <property type="match status" value="1"/>
</dbReference>
<dbReference type="InterPro" id="IPR002938">
    <property type="entry name" value="FAD-bd"/>
</dbReference>
<dbReference type="PANTHER" id="PTHR43876:SF7">
    <property type="entry name" value="UBIQUINONE BIOSYNTHESIS MONOOXYGENASE COQ6, MITOCHONDRIAL"/>
    <property type="match status" value="1"/>
</dbReference>
<protein>
    <recommendedName>
        <fullName evidence="1">FAD-binding domain-containing protein</fullName>
    </recommendedName>
</protein>
<dbReference type="OrthoDB" id="683240at2759"/>
<dbReference type="AlphaFoldDB" id="A0A640KE18"/>
<dbReference type="FunFam" id="3.50.50.60:FF:000402">
    <property type="entry name" value="Flavoprotein monooxygenase, putative"/>
    <property type="match status" value="1"/>
</dbReference>
<dbReference type="GO" id="GO:0071949">
    <property type="term" value="F:FAD binding"/>
    <property type="evidence" value="ECO:0007669"/>
    <property type="project" value="InterPro"/>
</dbReference>
<gene>
    <name evidence="2" type="ORF">LtaPh_0612300</name>
</gene>
<dbReference type="InterPro" id="IPR051205">
    <property type="entry name" value="UbiH/COQ6_monooxygenase"/>
</dbReference>
<evidence type="ECO:0000313" key="3">
    <source>
        <dbReference type="Proteomes" id="UP000419144"/>
    </source>
</evidence>